<keyword evidence="3" id="KW-0378">Hydrolase</keyword>
<dbReference type="InterPro" id="IPR051781">
    <property type="entry name" value="Metallo-dep_Hydrolase"/>
</dbReference>
<feature type="signal peptide" evidence="1">
    <location>
        <begin position="1"/>
        <end position="24"/>
    </location>
</feature>
<organism evidence="3 4">
    <name type="scientific">Marivita hallyeonensis</name>
    <dbReference type="NCBI Taxonomy" id="996342"/>
    <lineage>
        <taxon>Bacteria</taxon>
        <taxon>Pseudomonadati</taxon>
        <taxon>Pseudomonadota</taxon>
        <taxon>Alphaproteobacteria</taxon>
        <taxon>Rhodobacterales</taxon>
        <taxon>Roseobacteraceae</taxon>
        <taxon>Marivita</taxon>
    </lineage>
</organism>
<dbReference type="Gene3D" id="3.30.110.90">
    <property type="entry name" value="Amidohydrolase"/>
    <property type="match status" value="1"/>
</dbReference>
<dbReference type="PANTHER" id="PTHR43135:SF3">
    <property type="entry name" value="ALPHA-D-RIBOSE 1-METHYLPHOSPHONATE 5-TRIPHOSPHATE DIPHOSPHATASE"/>
    <property type="match status" value="1"/>
</dbReference>
<dbReference type="Pfam" id="PF01979">
    <property type="entry name" value="Amidohydro_1"/>
    <property type="match status" value="1"/>
</dbReference>
<reference evidence="3 4" key="1">
    <citation type="submission" date="2016-11" db="EMBL/GenBank/DDBJ databases">
        <authorList>
            <person name="Jaros S."/>
            <person name="Januszkiewicz K."/>
            <person name="Wedrychowicz H."/>
        </authorList>
    </citation>
    <scope>NUCLEOTIDE SEQUENCE [LARGE SCALE GENOMIC DNA]</scope>
    <source>
        <strain evidence="3 4">DSM 29431</strain>
    </source>
</reference>
<keyword evidence="1" id="KW-0732">Signal</keyword>
<accession>A0A1M5RVX8</accession>
<dbReference type="InterPro" id="IPR006680">
    <property type="entry name" value="Amidohydro-rel"/>
</dbReference>
<proteinExistence type="predicted"/>
<dbReference type="EMBL" id="FQXC01000002">
    <property type="protein sequence ID" value="SHH30311.1"/>
    <property type="molecule type" value="Genomic_DNA"/>
</dbReference>
<gene>
    <name evidence="3" type="ORF">SAMN05443551_1907</name>
</gene>
<name>A0A1M5RVX8_9RHOB</name>
<dbReference type="PANTHER" id="PTHR43135">
    <property type="entry name" value="ALPHA-D-RIBOSE 1-METHYLPHOSPHONATE 5-TRIPHOSPHATE DIPHOSPHATASE"/>
    <property type="match status" value="1"/>
</dbReference>
<dbReference type="InterPro" id="IPR032466">
    <property type="entry name" value="Metal_Hydrolase"/>
</dbReference>
<feature type="chain" id="PRO_5012432010" evidence="1">
    <location>
        <begin position="25"/>
        <end position="473"/>
    </location>
</feature>
<dbReference type="OrthoDB" id="9765769at2"/>
<evidence type="ECO:0000256" key="1">
    <source>
        <dbReference type="SAM" id="SignalP"/>
    </source>
</evidence>
<dbReference type="AlphaFoldDB" id="A0A1M5RVX8"/>
<evidence type="ECO:0000313" key="3">
    <source>
        <dbReference type="EMBL" id="SHH30311.1"/>
    </source>
</evidence>
<evidence type="ECO:0000313" key="4">
    <source>
        <dbReference type="Proteomes" id="UP000184221"/>
    </source>
</evidence>
<dbReference type="Proteomes" id="UP000184221">
    <property type="component" value="Unassembled WGS sequence"/>
</dbReference>
<dbReference type="Gene3D" id="2.30.40.10">
    <property type="entry name" value="Urease, subunit C, domain 1"/>
    <property type="match status" value="2"/>
</dbReference>
<keyword evidence="4" id="KW-1185">Reference proteome</keyword>
<dbReference type="InterPro" id="IPR011059">
    <property type="entry name" value="Metal-dep_hydrolase_composite"/>
</dbReference>
<dbReference type="STRING" id="996342.SAMN05443551_1907"/>
<sequence>MKKSLLGNIMAIAAVLVIGSVTHAATLVTDVTLVDVETGELVNGQSLLIRDGQIAEIATQIDAEGVDVLDGAGGYLIPGLWDSHVHIFSTPTEPDTALPLYLINGVTGIRDMGGLWPFEEQRALQSRIEAGEIIGPRLILSGAWVDASPGSWPGMFLADTPDDAQAIVDQISSEGWAAVKSYSMLNERTYLALAEAAAAKGLPLVGHIPERVALGTAIMAGQDGMEHFGRIPMACSTEEAGMLDALRYAMSEGADVSRVFSIMAERNGIILRTWDSALCSDILGQMTDARLHVSPTLVVADFYLGNWPAPDAERMRMLPSSVLEAWGKPDFRLEAMTDELRALAEDSVALDRHVFGMAHAAGVPILASSDASFANPYLFHGFSLLDELEIYVSAGLTPREALFTATVAPPRFFELDDQDGRITPGRRADLVLLDANPLDGLATLRSPRAVIVGGKVLDRAMLEDMRRRLLLAD</sequence>
<dbReference type="SUPFAM" id="SSF51338">
    <property type="entry name" value="Composite domain of metallo-dependent hydrolases"/>
    <property type="match status" value="1"/>
</dbReference>
<protein>
    <submittedName>
        <fullName evidence="3">Amidohydrolase family protein</fullName>
    </submittedName>
</protein>
<feature type="domain" description="Amidohydrolase-related" evidence="2">
    <location>
        <begin position="342"/>
        <end position="456"/>
    </location>
</feature>
<dbReference type="GO" id="GO:0016810">
    <property type="term" value="F:hydrolase activity, acting on carbon-nitrogen (but not peptide) bonds"/>
    <property type="evidence" value="ECO:0007669"/>
    <property type="project" value="InterPro"/>
</dbReference>
<dbReference type="SUPFAM" id="SSF51556">
    <property type="entry name" value="Metallo-dependent hydrolases"/>
    <property type="match status" value="1"/>
</dbReference>
<dbReference type="RefSeq" id="WP_072777232.1">
    <property type="nucleotide sequence ID" value="NZ_FQXC01000002.1"/>
</dbReference>
<evidence type="ECO:0000259" key="2">
    <source>
        <dbReference type="Pfam" id="PF01979"/>
    </source>
</evidence>